<reference evidence="2 3" key="1">
    <citation type="submission" date="2014-11" db="EMBL/GenBank/DDBJ databases">
        <title>Genome sequencing of Pantoea rodasii ND03.</title>
        <authorList>
            <person name="Muhamad Yunos N.Y."/>
            <person name="Chan K.-G."/>
        </authorList>
    </citation>
    <scope>NUCLEOTIDE SEQUENCE [LARGE SCALE GENOMIC DNA]</scope>
    <source>
        <strain evidence="2 3">ND03</strain>
    </source>
</reference>
<dbReference type="InterPro" id="IPR046864">
    <property type="entry name" value="VasX_N"/>
</dbReference>
<sequence>MACNNECNSTGLAILPVRYAVVPKTIPTTLPAWAQSAPVTGVPLDHGDQYALRAMRRGFLYLFYAQGPQGSNYWQCYSIADDGSLWLQTHADAPVAQSTPSCHSKQHDAAMVEFFCIAEPEKCGDVWLAFSQHAWSETTLNRYKQESGARDARMQKIQPAQWMNQAQQAGATQANAQSLQSVIEYQDVGVENILPSVNFRSFVLSNTISTPSEAESRAGADNYGFNQHLLERVSTLYPWALTRRSKSAVTAEKMQSRSLNKDGKACPPLLLPLWDAVGIVHELNCWSMDVAGRQTQFFEEKAFELKTHTDLTTVQGLLSDAASADLSNRRSALSRGGIDSEQMIKQRAGIRSNFAERPEMQNQLLSECDEVEQWQLEKVPTDMYQSEMMRFNMKDVTVRKGQFAALKQKVEAWKATYPGIDAEWRKNSWKKYEARLNTQKRQKFVDCYTTFSAQVKAEYEARVANVVKWLEAKLFIATLQDYKTTEFMDNYRYASIVSVAISGISNTAQGVALLDRWVQEQSTANDSNLVWNTVAGNNPEVKSELEVLLSSAKSHNNDTDPTSTPVLLAVVAKAGDLKKYTGFVSKAIKESAKALPENADWLNRAFGKSDLFLATVGERVFNFGRLGNKLDGLVHTIYKTIFSLRAGVPYQHFISHLDIQFREMPKLRSQILHDLQSDKRFLPENNKRLKEYAKLNDAWNEFSKSDGGPTTIKTSRLGLLMLFLNGLDLAYLTSQVKESDIKSQAALAASGLSALSLISDLILPAFEKGEASAVKTIESIKLSGALLGATASVATVYLDVMNGKKSFDQNRFGMVCFYTIKAVVDVVGLVKYLGQFLSSAGTLASLGESGGGRAAQLALQSGEKIGAGFVARTGALRLLGILASWQVQVGLILLQVIITSFSDDDLQVWCTHCVFGQKPGFDNYDEQLTSLQTTLKEIM</sequence>
<dbReference type="InterPro" id="IPR048126">
    <property type="entry name" value="Toxin_VasX"/>
</dbReference>
<evidence type="ECO:0000313" key="2">
    <source>
        <dbReference type="EMBL" id="KHJ68848.1"/>
    </source>
</evidence>
<dbReference type="CDD" id="cd20707">
    <property type="entry name" value="MIX_III"/>
    <property type="match status" value="1"/>
</dbReference>
<comment type="caution">
    <text evidence="2">The sequence shown here is derived from an EMBL/GenBank/DDBJ whole genome shotgun (WGS) entry which is preliminary data.</text>
</comment>
<evidence type="ECO:0000313" key="3">
    <source>
        <dbReference type="Proteomes" id="UP000030853"/>
    </source>
</evidence>
<dbReference type="AlphaFoldDB" id="A0A0B1R736"/>
<dbReference type="Pfam" id="PF20249">
    <property type="entry name" value="VasX_N"/>
    <property type="match status" value="1"/>
</dbReference>
<dbReference type="EMBL" id="JTJJ01000027">
    <property type="protein sequence ID" value="KHJ68848.1"/>
    <property type="molecule type" value="Genomic_DNA"/>
</dbReference>
<gene>
    <name evidence="2" type="ORF">QU24_06805</name>
</gene>
<feature type="domain" description="Toxin VasX N-terminal region" evidence="1">
    <location>
        <begin position="7"/>
        <end position="164"/>
    </location>
</feature>
<name>A0A0B1R736_9GAMM</name>
<protein>
    <recommendedName>
        <fullName evidence="1">Toxin VasX N-terminal region domain-containing protein</fullName>
    </recommendedName>
</protein>
<dbReference type="Proteomes" id="UP000030853">
    <property type="component" value="Unassembled WGS sequence"/>
</dbReference>
<proteinExistence type="predicted"/>
<dbReference type="NCBIfam" id="NF041559">
    <property type="entry name" value="BTH_I2691_fam"/>
    <property type="match status" value="1"/>
</dbReference>
<dbReference type="RefSeq" id="WP_039329457.1">
    <property type="nucleotide sequence ID" value="NZ_JTJJ01000027.1"/>
</dbReference>
<organism evidence="2 3">
    <name type="scientific">Pantoea rodasii</name>
    <dbReference type="NCBI Taxonomy" id="1076549"/>
    <lineage>
        <taxon>Bacteria</taxon>
        <taxon>Pseudomonadati</taxon>
        <taxon>Pseudomonadota</taxon>
        <taxon>Gammaproteobacteria</taxon>
        <taxon>Enterobacterales</taxon>
        <taxon>Erwiniaceae</taxon>
        <taxon>Pantoea</taxon>
    </lineage>
</organism>
<accession>A0A0B1R736</accession>
<evidence type="ECO:0000259" key="1">
    <source>
        <dbReference type="Pfam" id="PF20249"/>
    </source>
</evidence>